<dbReference type="SUPFAM" id="SSF51658">
    <property type="entry name" value="Xylose isomerase-like"/>
    <property type="match status" value="1"/>
</dbReference>
<proteinExistence type="predicted"/>
<dbReference type="InterPro" id="IPR050312">
    <property type="entry name" value="IolE/XylAMocC-like"/>
</dbReference>
<dbReference type="Gene3D" id="3.20.20.150">
    <property type="entry name" value="Divalent-metal-dependent TIM barrel enzymes"/>
    <property type="match status" value="1"/>
</dbReference>
<name>A0AB37LSQ1_9BACT</name>
<dbReference type="PANTHER" id="PTHR12110:SF21">
    <property type="entry name" value="XYLOSE ISOMERASE-LIKE TIM BARREL DOMAIN-CONTAINING PROTEIN"/>
    <property type="match status" value="1"/>
</dbReference>
<sequence>MARPVTLCTLQWGDLPLDVICEKAKSFGFDGVELGLPSHLDVRQTDPEYYRNIKVTLDKYGLQLFCISNHLIGQAICDNIDQRHKSVLPDYIWGDGDPDGVHLRAVENMIQAAHAARMLGVDTVVGFTGSSIWQWLYSFPPVTDEMVNEGYADFARRFIPILDEYQKLGVRFALEVHPTEIAFDTYSARKTLEAIDYHPAFGFNYDPSHLGYQGVDYVDFISQFPDRIFHVHMKDVYWSDTPKQIGVFGGHSTFGDARRFWNFRSLGRGKIRFEEIIRALNDIGYQGPLSVEWEDSGMDREHGARESCAFVKQVDFLPSAHAFDACFER</sequence>
<dbReference type="GO" id="GO:0016853">
    <property type="term" value="F:isomerase activity"/>
    <property type="evidence" value="ECO:0007669"/>
    <property type="project" value="UniProtKB-KW"/>
</dbReference>
<evidence type="ECO:0000313" key="3">
    <source>
        <dbReference type="Proteomes" id="UP000261088"/>
    </source>
</evidence>
<dbReference type="InterPro" id="IPR036237">
    <property type="entry name" value="Xyl_isomerase-like_sf"/>
</dbReference>
<dbReference type="AlphaFoldDB" id="A0AB37LSQ1"/>
<reference evidence="2 3" key="1">
    <citation type="submission" date="2018-08" db="EMBL/GenBank/DDBJ databases">
        <title>A genome reference for cultivated species of the human gut microbiota.</title>
        <authorList>
            <person name="Zou Y."/>
            <person name="Xue W."/>
            <person name="Luo G."/>
        </authorList>
    </citation>
    <scope>NUCLEOTIDE SEQUENCE [LARGE SCALE GENOMIC DNA]</scope>
    <source>
        <strain evidence="2 3">OM05-11AA</strain>
    </source>
</reference>
<accession>A0AB37LSQ1</accession>
<keyword evidence="2" id="KW-0413">Isomerase</keyword>
<dbReference type="InterPro" id="IPR013022">
    <property type="entry name" value="Xyl_isomerase-like_TIM-brl"/>
</dbReference>
<dbReference type="Proteomes" id="UP000261088">
    <property type="component" value="Unassembled WGS sequence"/>
</dbReference>
<comment type="caution">
    <text evidence="2">The sequence shown here is derived from an EMBL/GenBank/DDBJ whole genome shotgun (WGS) entry which is preliminary data.</text>
</comment>
<feature type="domain" description="Xylose isomerase-like TIM barrel" evidence="1">
    <location>
        <begin position="22"/>
        <end position="313"/>
    </location>
</feature>
<dbReference type="Pfam" id="PF01261">
    <property type="entry name" value="AP_endonuc_2"/>
    <property type="match status" value="1"/>
</dbReference>
<evidence type="ECO:0000313" key="2">
    <source>
        <dbReference type="EMBL" id="RGN49364.1"/>
    </source>
</evidence>
<protein>
    <submittedName>
        <fullName evidence="2">Sugar phosphate isomerase/epimerase</fullName>
    </submittedName>
</protein>
<dbReference type="EMBL" id="QSUP01000020">
    <property type="protein sequence ID" value="RGN49364.1"/>
    <property type="molecule type" value="Genomic_DNA"/>
</dbReference>
<evidence type="ECO:0000259" key="1">
    <source>
        <dbReference type="Pfam" id="PF01261"/>
    </source>
</evidence>
<dbReference type="RefSeq" id="WP_122122471.1">
    <property type="nucleotide sequence ID" value="NZ_JBCHEI010000004.1"/>
</dbReference>
<organism evidence="2 3">
    <name type="scientific">Parabacteroides merdae</name>
    <dbReference type="NCBI Taxonomy" id="46503"/>
    <lineage>
        <taxon>Bacteria</taxon>
        <taxon>Pseudomonadati</taxon>
        <taxon>Bacteroidota</taxon>
        <taxon>Bacteroidia</taxon>
        <taxon>Bacteroidales</taxon>
        <taxon>Tannerellaceae</taxon>
        <taxon>Parabacteroides</taxon>
    </lineage>
</organism>
<gene>
    <name evidence="2" type="ORF">DXB61_14150</name>
</gene>
<dbReference type="PANTHER" id="PTHR12110">
    <property type="entry name" value="HYDROXYPYRUVATE ISOMERASE"/>
    <property type="match status" value="1"/>
</dbReference>